<evidence type="ECO:0000256" key="4">
    <source>
        <dbReference type="ARBA" id="ARBA00022475"/>
    </source>
</evidence>
<keyword evidence="5 9" id="KW-0812">Transmembrane</keyword>
<protein>
    <submittedName>
        <fullName evidence="10">Transporter of the permease</fullName>
    </submittedName>
</protein>
<evidence type="ECO:0000313" key="11">
    <source>
        <dbReference type="Proteomes" id="UP000019226"/>
    </source>
</evidence>
<feature type="transmembrane region" description="Helical" evidence="9">
    <location>
        <begin position="342"/>
        <end position="364"/>
    </location>
</feature>
<feature type="transmembrane region" description="Helical" evidence="9">
    <location>
        <begin position="146"/>
        <end position="168"/>
    </location>
</feature>
<evidence type="ECO:0000313" key="10">
    <source>
        <dbReference type="EMBL" id="AHI20458.1"/>
    </source>
</evidence>
<keyword evidence="11" id="KW-1185">Reference proteome</keyword>
<evidence type="ECO:0000256" key="6">
    <source>
        <dbReference type="ARBA" id="ARBA00022989"/>
    </source>
</evidence>
<evidence type="ECO:0000256" key="2">
    <source>
        <dbReference type="ARBA" id="ARBA00009773"/>
    </source>
</evidence>
<evidence type="ECO:0000256" key="8">
    <source>
        <dbReference type="SAM" id="MobiDB-lite"/>
    </source>
</evidence>
<dbReference type="InterPro" id="IPR002549">
    <property type="entry name" value="AI-2E-like"/>
</dbReference>
<comment type="similarity">
    <text evidence="2">Belongs to the autoinducer-2 exporter (AI-2E) (TC 2.A.86) family.</text>
</comment>
<keyword evidence="4" id="KW-1003">Cell membrane</keyword>
<organism evidence="10 11">
    <name type="scientific">Corynebacterium casei LMG S-19264</name>
    <dbReference type="NCBI Taxonomy" id="1285583"/>
    <lineage>
        <taxon>Bacteria</taxon>
        <taxon>Bacillati</taxon>
        <taxon>Actinomycetota</taxon>
        <taxon>Actinomycetes</taxon>
        <taxon>Mycobacteriales</taxon>
        <taxon>Corynebacteriaceae</taxon>
        <taxon>Corynebacterium</taxon>
    </lineage>
</organism>
<reference evidence="11" key="1">
    <citation type="submission" date="2013-02" db="EMBL/GenBank/DDBJ databases">
        <title>The complete genome sequence of Corynebacterium casei LMG S-19264 (=DSM 44701).</title>
        <authorList>
            <person name="Ruckert C."/>
            <person name="Albersmeier A."/>
            <person name="Kalinowski J."/>
        </authorList>
    </citation>
    <scope>NUCLEOTIDE SEQUENCE [LARGE SCALE GENOMIC DNA]</scope>
    <source>
        <strain evidence="11">LMG S-19264</strain>
    </source>
</reference>
<evidence type="ECO:0000256" key="3">
    <source>
        <dbReference type="ARBA" id="ARBA00022448"/>
    </source>
</evidence>
<evidence type="ECO:0000256" key="9">
    <source>
        <dbReference type="SAM" id="Phobius"/>
    </source>
</evidence>
<sequence>MSSKDSLTPDQSGNKHTANNDHTDDQPVDRTASAESAQAQDMTAHELEKLQLSGKFDHTTDPARLEAISPHPPGDQVDRTVVAGEMIKSASLWAIRLVVIGFFLYLLGEIIGSFWQGILPVVLSLIVCTVLSPIASNLRKLKVPSALASIISILLFIFVVGGIFSFVAPDFARQSQSLYLQAVEGIQRLQLWAQGPPLELNSEDIGGYVDEVANWIQQQAGSIAGSFISGVGTATSLLITLVVMTVMTFFFLKDGHKFLPWIRHATSRRAGWHLTEALTRGWNTLGGYIRAQALVSLIDAVFIGIGLYAIGVPLAMALAIITFMAGFIPLVGAVAAGALSVLIALVSLGFTEALLVLGLVLLVQQLEGNVLSPWLQSKAMNLHPVIVLVSVTVGGALFNLIGAFLAVPAAAMIAVFYRYIQDMLQLQSGEKDAGDIEFATVAGYLAGRYNEAQGAHRRKLLAELPENVQSPAVSTALSDVQQDGIGDALERIVDVDAAPRGFDRPSTRGKIAQARDFFEHILDPKDRG</sequence>
<keyword evidence="7 9" id="KW-0472">Membrane</keyword>
<evidence type="ECO:0000256" key="1">
    <source>
        <dbReference type="ARBA" id="ARBA00004651"/>
    </source>
</evidence>
<feature type="transmembrane region" description="Helical" evidence="9">
    <location>
        <begin position="90"/>
        <end position="108"/>
    </location>
</feature>
<gene>
    <name evidence="10" type="ORF">CCASEI_09505</name>
</gene>
<evidence type="ECO:0000256" key="5">
    <source>
        <dbReference type="ARBA" id="ARBA00022692"/>
    </source>
</evidence>
<name>A0ABN4CGD6_9CORY</name>
<dbReference type="Pfam" id="PF01594">
    <property type="entry name" value="AI-2E_transport"/>
    <property type="match status" value="1"/>
</dbReference>
<evidence type="ECO:0000256" key="7">
    <source>
        <dbReference type="ARBA" id="ARBA00023136"/>
    </source>
</evidence>
<dbReference type="EMBL" id="CP004350">
    <property type="protein sequence ID" value="AHI20458.1"/>
    <property type="molecule type" value="Genomic_DNA"/>
</dbReference>
<feature type="transmembrane region" description="Helical" evidence="9">
    <location>
        <begin position="227"/>
        <end position="252"/>
    </location>
</feature>
<feature type="compositionally biased region" description="Polar residues" evidence="8">
    <location>
        <begin position="1"/>
        <end position="17"/>
    </location>
</feature>
<dbReference type="Proteomes" id="UP000019226">
    <property type="component" value="Chromosome"/>
</dbReference>
<feature type="region of interest" description="Disordered" evidence="8">
    <location>
        <begin position="1"/>
        <end position="43"/>
    </location>
</feature>
<proteinExistence type="inferred from homology"/>
<feature type="transmembrane region" description="Helical" evidence="9">
    <location>
        <begin position="316"/>
        <end position="335"/>
    </location>
</feature>
<comment type="subcellular location">
    <subcellularLocation>
        <location evidence="1">Cell membrane</location>
        <topology evidence="1">Multi-pass membrane protein</topology>
    </subcellularLocation>
</comment>
<keyword evidence="3" id="KW-0813">Transport</keyword>
<feature type="transmembrane region" description="Helical" evidence="9">
    <location>
        <begin position="288"/>
        <end position="310"/>
    </location>
</feature>
<feature type="transmembrane region" description="Helical" evidence="9">
    <location>
        <begin position="384"/>
        <end position="417"/>
    </location>
</feature>
<dbReference type="PANTHER" id="PTHR21716">
    <property type="entry name" value="TRANSMEMBRANE PROTEIN"/>
    <property type="match status" value="1"/>
</dbReference>
<keyword evidence="6 9" id="KW-1133">Transmembrane helix</keyword>
<feature type="compositionally biased region" description="Basic and acidic residues" evidence="8">
    <location>
        <begin position="18"/>
        <end position="28"/>
    </location>
</feature>
<accession>A0ABN4CGD6</accession>
<dbReference type="PANTHER" id="PTHR21716:SF53">
    <property type="entry name" value="PERMEASE PERM-RELATED"/>
    <property type="match status" value="1"/>
</dbReference>
<feature type="transmembrane region" description="Helical" evidence="9">
    <location>
        <begin position="114"/>
        <end position="134"/>
    </location>
</feature>